<keyword evidence="6 9" id="KW-0508">mRNA splicing</keyword>
<evidence type="ECO:0000256" key="6">
    <source>
        <dbReference type="ARBA" id="ARBA00023187"/>
    </source>
</evidence>
<protein>
    <recommendedName>
        <fullName evidence="9">Small nuclear ribonucleoprotein G</fullName>
        <shortName evidence="9">snRNP-G</shortName>
    </recommendedName>
</protein>
<dbReference type="GO" id="GO:0005682">
    <property type="term" value="C:U5 snRNP"/>
    <property type="evidence" value="ECO:0007669"/>
    <property type="project" value="TreeGrafter"/>
</dbReference>
<comment type="caution">
    <text evidence="11">The sequence shown here is derived from an EMBL/GenBank/DDBJ whole genome shotgun (WGS) entry which is preliminary data.</text>
</comment>
<dbReference type="GO" id="GO:0071011">
    <property type="term" value="C:precatalytic spliceosome"/>
    <property type="evidence" value="ECO:0007669"/>
    <property type="project" value="TreeGrafter"/>
</dbReference>
<dbReference type="GO" id="GO:0034719">
    <property type="term" value="C:SMN-Sm protein complex"/>
    <property type="evidence" value="ECO:0007669"/>
    <property type="project" value="TreeGrafter"/>
</dbReference>
<evidence type="ECO:0000256" key="8">
    <source>
        <dbReference type="ARBA" id="ARBA00023274"/>
    </source>
</evidence>
<dbReference type="InterPro" id="IPR047575">
    <property type="entry name" value="Sm"/>
</dbReference>
<organism evidence="11 12">
    <name type="scientific">Filobasidium floriforme</name>
    <dbReference type="NCBI Taxonomy" id="5210"/>
    <lineage>
        <taxon>Eukaryota</taxon>
        <taxon>Fungi</taxon>
        <taxon>Dikarya</taxon>
        <taxon>Basidiomycota</taxon>
        <taxon>Agaricomycotina</taxon>
        <taxon>Tremellomycetes</taxon>
        <taxon>Filobasidiales</taxon>
        <taxon>Filobasidiaceae</taxon>
        <taxon>Filobasidium</taxon>
    </lineage>
</organism>
<dbReference type="GO" id="GO:0005685">
    <property type="term" value="C:U1 snRNP"/>
    <property type="evidence" value="ECO:0007669"/>
    <property type="project" value="TreeGrafter"/>
</dbReference>
<dbReference type="Proteomes" id="UP000812966">
    <property type="component" value="Unassembled WGS sequence"/>
</dbReference>
<evidence type="ECO:0000256" key="5">
    <source>
        <dbReference type="ARBA" id="ARBA00022884"/>
    </source>
</evidence>
<dbReference type="Pfam" id="PF01423">
    <property type="entry name" value="LSM"/>
    <property type="match status" value="1"/>
</dbReference>
<keyword evidence="8 9" id="KW-0687">Ribonucleoprotein</keyword>
<dbReference type="EMBL" id="JABELV010000099">
    <property type="protein sequence ID" value="KAG7531079.1"/>
    <property type="molecule type" value="Genomic_DNA"/>
</dbReference>
<dbReference type="GO" id="GO:0005686">
    <property type="term" value="C:U2 snRNP"/>
    <property type="evidence" value="ECO:0007669"/>
    <property type="project" value="TreeGrafter"/>
</dbReference>
<dbReference type="GO" id="GO:0003723">
    <property type="term" value="F:RNA binding"/>
    <property type="evidence" value="ECO:0007669"/>
    <property type="project" value="UniProtKB-UniRule"/>
</dbReference>
<feature type="domain" description="Sm" evidence="10">
    <location>
        <begin position="4"/>
        <end position="76"/>
    </location>
</feature>
<dbReference type="Gene3D" id="2.30.30.100">
    <property type="match status" value="1"/>
</dbReference>
<evidence type="ECO:0000256" key="9">
    <source>
        <dbReference type="RuleBase" id="RU365052"/>
    </source>
</evidence>
<comment type="function">
    <text evidence="9">Plays a role in pre-mRNA splicing.</text>
</comment>
<dbReference type="GO" id="GO:0097526">
    <property type="term" value="C:spliceosomal tri-snRNP complex"/>
    <property type="evidence" value="ECO:0007669"/>
    <property type="project" value="TreeGrafter"/>
</dbReference>
<keyword evidence="4 9" id="KW-0747">Spliceosome</keyword>
<keyword evidence="5 9" id="KW-0694">RNA-binding</keyword>
<evidence type="ECO:0000313" key="11">
    <source>
        <dbReference type="EMBL" id="KAG7531079.1"/>
    </source>
</evidence>
<dbReference type="OrthoDB" id="2146at2759"/>
<dbReference type="CDD" id="cd01719">
    <property type="entry name" value="Sm_G"/>
    <property type="match status" value="1"/>
</dbReference>
<dbReference type="InterPro" id="IPR044641">
    <property type="entry name" value="Lsm7/SmG-like"/>
</dbReference>
<dbReference type="AlphaFoldDB" id="A0A8K0NM80"/>
<dbReference type="FunFam" id="2.30.30.100:FF:000023">
    <property type="entry name" value="Small nuclear ribonucleoprotein G"/>
    <property type="match status" value="1"/>
</dbReference>
<dbReference type="SUPFAM" id="SSF50182">
    <property type="entry name" value="Sm-like ribonucleoproteins"/>
    <property type="match status" value="1"/>
</dbReference>
<evidence type="ECO:0000256" key="3">
    <source>
        <dbReference type="ARBA" id="ARBA00022664"/>
    </source>
</evidence>
<evidence type="ECO:0000256" key="7">
    <source>
        <dbReference type="ARBA" id="ARBA00023242"/>
    </source>
</evidence>
<gene>
    <name evidence="11" type="ORF">FFLO_04573</name>
</gene>
<dbReference type="PROSITE" id="PS52002">
    <property type="entry name" value="SM"/>
    <property type="match status" value="1"/>
</dbReference>
<dbReference type="GO" id="GO:0005689">
    <property type="term" value="C:U12-type spliceosomal complex"/>
    <property type="evidence" value="ECO:0007669"/>
    <property type="project" value="TreeGrafter"/>
</dbReference>
<reference evidence="11" key="1">
    <citation type="submission" date="2020-04" db="EMBL/GenBank/DDBJ databases">
        <title>Analysis of mating type loci in Filobasidium floriforme.</title>
        <authorList>
            <person name="Nowrousian M."/>
        </authorList>
    </citation>
    <scope>NUCLEOTIDE SEQUENCE</scope>
    <source>
        <strain evidence="11">CBS 6242</strain>
    </source>
</reference>
<comment type="subcellular location">
    <subcellularLocation>
        <location evidence="1 9">Nucleus</location>
    </subcellularLocation>
</comment>
<keyword evidence="3 9" id="KW-0507">mRNA processing</keyword>
<evidence type="ECO:0000256" key="4">
    <source>
        <dbReference type="ARBA" id="ARBA00022728"/>
    </source>
</evidence>
<dbReference type="GO" id="GO:0005687">
    <property type="term" value="C:U4 snRNP"/>
    <property type="evidence" value="ECO:0007669"/>
    <property type="project" value="TreeGrafter"/>
</dbReference>
<keyword evidence="7 9" id="KW-0539">Nucleus</keyword>
<dbReference type="PANTHER" id="PTHR10553:SF2">
    <property type="entry name" value="SMALL NUCLEAR RIBONUCLEOPROTEIN G"/>
    <property type="match status" value="1"/>
</dbReference>
<accession>A0A8K0NM80</accession>
<evidence type="ECO:0000256" key="1">
    <source>
        <dbReference type="ARBA" id="ARBA00004123"/>
    </source>
</evidence>
<sequence>MSRAQQPELKKYMDKPVRLHLNANRYISGTLRGYDMFLNLVLDDTMEDVGGGETVPIKTTVVRGNSVVSIELLHNQRVYR</sequence>
<dbReference type="InterPro" id="IPR010920">
    <property type="entry name" value="LSM_dom_sf"/>
</dbReference>
<dbReference type="InterPro" id="IPR034098">
    <property type="entry name" value="Sm_G"/>
</dbReference>
<evidence type="ECO:0000256" key="2">
    <source>
        <dbReference type="ARBA" id="ARBA00006850"/>
    </source>
</evidence>
<name>A0A8K0NM80_9TREE</name>
<dbReference type="PANTHER" id="PTHR10553">
    <property type="entry name" value="SMALL NUCLEAR RIBONUCLEOPROTEIN"/>
    <property type="match status" value="1"/>
</dbReference>
<proteinExistence type="inferred from homology"/>
<comment type="similarity">
    <text evidence="2 9">Belongs to the snRNP Sm proteins family.</text>
</comment>
<dbReference type="GO" id="GO:0000387">
    <property type="term" value="P:spliceosomal snRNP assembly"/>
    <property type="evidence" value="ECO:0007669"/>
    <property type="project" value="UniProtKB-UniRule"/>
</dbReference>
<keyword evidence="12" id="KW-1185">Reference proteome</keyword>
<evidence type="ECO:0000313" key="12">
    <source>
        <dbReference type="Proteomes" id="UP000812966"/>
    </source>
</evidence>
<dbReference type="InterPro" id="IPR001163">
    <property type="entry name" value="Sm_dom_euk/arc"/>
</dbReference>
<dbReference type="GO" id="GO:0071004">
    <property type="term" value="C:U2-type prespliceosome"/>
    <property type="evidence" value="ECO:0007669"/>
    <property type="project" value="TreeGrafter"/>
</dbReference>
<dbReference type="SMART" id="SM00651">
    <property type="entry name" value="Sm"/>
    <property type="match status" value="1"/>
</dbReference>
<dbReference type="GO" id="GO:0071013">
    <property type="term" value="C:catalytic step 2 spliceosome"/>
    <property type="evidence" value="ECO:0007669"/>
    <property type="project" value="TreeGrafter"/>
</dbReference>
<evidence type="ECO:0000259" key="10">
    <source>
        <dbReference type="PROSITE" id="PS52002"/>
    </source>
</evidence>